<dbReference type="OrthoDB" id="4377297at2"/>
<evidence type="ECO:0000313" key="2">
    <source>
        <dbReference type="Proteomes" id="UP000318578"/>
    </source>
</evidence>
<name>A0A557ZR11_9PSEU</name>
<dbReference type="AlphaFoldDB" id="A0A557ZR11"/>
<reference evidence="1 2" key="1">
    <citation type="submission" date="2019-07" db="EMBL/GenBank/DDBJ databases">
        <title>New species of Amycolatopsis and Streptomyces.</title>
        <authorList>
            <person name="Duangmal K."/>
            <person name="Teo W.F.A."/>
            <person name="Lipun K."/>
        </authorList>
    </citation>
    <scope>NUCLEOTIDE SEQUENCE [LARGE SCALE GENOMIC DNA]</scope>
    <source>
        <strain evidence="1 2">JCM 30562</strain>
    </source>
</reference>
<dbReference type="Proteomes" id="UP000318578">
    <property type="component" value="Unassembled WGS sequence"/>
</dbReference>
<accession>A0A557ZR11</accession>
<dbReference type="EMBL" id="VJZA01000136">
    <property type="protein sequence ID" value="TVT14459.1"/>
    <property type="molecule type" value="Genomic_DNA"/>
</dbReference>
<organism evidence="1 2">
    <name type="scientific">Amycolatopsis acidiphila</name>
    <dbReference type="NCBI Taxonomy" id="715473"/>
    <lineage>
        <taxon>Bacteria</taxon>
        <taxon>Bacillati</taxon>
        <taxon>Actinomycetota</taxon>
        <taxon>Actinomycetes</taxon>
        <taxon>Pseudonocardiales</taxon>
        <taxon>Pseudonocardiaceae</taxon>
        <taxon>Amycolatopsis</taxon>
    </lineage>
</organism>
<gene>
    <name evidence="1" type="ORF">FNH06_37740</name>
</gene>
<sequence length="283" mass="29398">MSYWVARVSDVSTDELRQAAFGDAPVVPVGAPRSPRAKLLTAIVLGAQGRYAGAASLLGEVAKGRDPVLAALALSAFASHRRQLGGHRAAFGPDGAALRLVAGLSGHAEPDGIDAAGARADALLGLAADNLGVGRLAVARRLLARVRAESWRSQVRRGWVTAEIELADGQARAAVAPAEAALGLATASGALRHVVKSQLVLAAALGATGERERAVHLVDEALGVSDKYALRSLGWPAGLLAAEHGSDLYGRDRFRVDAVLHAVLLRSDPEGRRLARDSPWVPV</sequence>
<keyword evidence="2" id="KW-1185">Reference proteome</keyword>
<comment type="caution">
    <text evidence="1">The sequence shown here is derived from an EMBL/GenBank/DDBJ whole genome shotgun (WGS) entry which is preliminary data.</text>
</comment>
<evidence type="ECO:0000313" key="1">
    <source>
        <dbReference type="EMBL" id="TVT14459.1"/>
    </source>
</evidence>
<protein>
    <submittedName>
        <fullName evidence="1">Uncharacterized protein</fullName>
    </submittedName>
</protein>
<proteinExistence type="predicted"/>